<dbReference type="GO" id="GO:0005886">
    <property type="term" value="C:plasma membrane"/>
    <property type="evidence" value="ECO:0007669"/>
    <property type="project" value="TreeGrafter"/>
</dbReference>
<dbReference type="EMBL" id="JAAQPH010000013">
    <property type="protein sequence ID" value="NIA70278.1"/>
    <property type="molecule type" value="Genomic_DNA"/>
</dbReference>
<dbReference type="AlphaFoldDB" id="A0A967EZE2"/>
<dbReference type="PANTHER" id="PTHR30050">
    <property type="entry name" value="CHROMOSOMAL REPLICATION INITIATOR PROTEIN DNAA"/>
    <property type="match status" value="1"/>
</dbReference>
<evidence type="ECO:0000259" key="1">
    <source>
        <dbReference type="Pfam" id="PF22688"/>
    </source>
</evidence>
<dbReference type="Proteomes" id="UP000761264">
    <property type="component" value="Unassembled WGS sequence"/>
</dbReference>
<dbReference type="InterPro" id="IPR055199">
    <property type="entry name" value="Hda_lid"/>
</dbReference>
<organism evidence="2 3">
    <name type="scientific">Pelagibius litoralis</name>
    <dbReference type="NCBI Taxonomy" id="374515"/>
    <lineage>
        <taxon>Bacteria</taxon>
        <taxon>Pseudomonadati</taxon>
        <taxon>Pseudomonadota</taxon>
        <taxon>Alphaproteobacteria</taxon>
        <taxon>Rhodospirillales</taxon>
        <taxon>Rhodovibrionaceae</taxon>
        <taxon>Pelagibius</taxon>
    </lineage>
</organism>
<feature type="domain" description="Hda lid" evidence="1">
    <location>
        <begin position="166"/>
        <end position="224"/>
    </location>
</feature>
<accession>A0A967EZE2</accession>
<gene>
    <name evidence="2" type="ORF">HBA54_16850</name>
</gene>
<proteinExistence type="predicted"/>
<reference evidence="2" key="1">
    <citation type="submission" date="2020-03" db="EMBL/GenBank/DDBJ databases">
        <title>Genome of Pelagibius litoralis DSM 21314T.</title>
        <authorList>
            <person name="Wang G."/>
        </authorList>
    </citation>
    <scope>NUCLEOTIDE SEQUENCE</scope>
    <source>
        <strain evidence="2">DSM 21314</strain>
    </source>
</reference>
<dbReference type="SUPFAM" id="SSF52540">
    <property type="entry name" value="P-loop containing nucleoside triphosphate hydrolases"/>
    <property type="match status" value="1"/>
</dbReference>
<protein>
    <submittedName>
        <fullName evidence="2">DNA replication protein</fullName>
    </submittedName>
</protein>
<dbReference type="GO" id="GO:0003688">
    <property type="term" value="F:DNA replication origin binding"/>
    <property type="evidence" value="ECO:0007669"/>
    <property type="project" value="TreeGrafter"/>
</dbReference>
<dbReference type="Gene3D" id="1.10.8.60">
    <property type="match status" value="1"/>
</dbReference>
<sequence length="240" mass="26259">MKASRQLTLDLGHRPALEREDFLVAPSNELAVAWIDRWPDWPAQALAIYGPAGSGKTHLCQVWRRSSGAVAVNATILRAEEPPAILGEQNVCVVEGVAGVLADEPEVTRRLLHLYNMVLERGGYLLFSDRTPPARWICPLADLHSRLAGMQAVALGEPDEALVQAVLVKLFADRQLTVSPEVIQFLTPRIERSLDAARQVVASIDGRALEARRDITIPLVREVLSQRPGGGNAMNGKEEV</sequence>
<dbReference type="PANTHER" id="PTHR30050:SF5">
    <property type="entry name" value="DNAA REGULATORY INACTIVATOR HDA"/>
    <property type="match status" value="1"/>
</dbReference>
<evidence type="ECO:0000313" key="3">
    <source>
        <dbReference type="Proteomes" id="UP000761264"/>
    </source>
</evidence>
<evidence type="ECO:0000313" key="2">
    <source>
        <dbReference type="EMBL" id="NIA70278.1"/>
    </source>
</evidence>
<keyword evidence="3" id="KW-1185">Reference proteome</keyword>
<dbReference type="GO" id="GO:0006270">
    <property type="term" value="P:DNA replication initiation"/>
    <property type="evidence" value="ECO:0007669"/>
    <property type="project" value="TreeGrafter"/>
</dbReference>
<dbReference type="Pfam" id="PF22688">
    <property type="entry name" value="Hda_lid"/>
    <property type="match status" value="1"/>
</dbReference>
<dbReference type="InterPro" id="IPR027417">
    <property type="entry name" value="P-loop_NTPase"/>
</dbReference>
<dbReference type="RefSeq" id="WP_167226716.1">
    <property type="nucleotide sequence ID" value="NZ_JAAQPH010000013.1"/>
</dbReference>
<dbReference type="Gene3D" id="3.40.50.300">
    <property type="entry name" value="P-loop containing nucleotide triphosphate hydrolases"/>
    <property type="match status" value="1"/>
</dbReference>
<comment type="caution">
    <text evidence="2">The sequence shown here is derived from an EMBL/GenBank/DDBJ whole genome shotgun (WGS) entry which is preliminary data.</text>
</comment>
<name>A0A967EZE2_9PROT</name>